<dbReference type="Proteomes" id="UP000230062">
    <property type="component" value="Unassembled WGS sequence"/>
</dbReference>
<comment type="caution">
    <text evidence="1">The sequence shown here is derived from an EMBL/GenBank/DDBJ whole genome shotgun (WGS) entry which is preliminary data.</text>
</comment>
<organism evidence="1 2">
    <name type="scientific">Candidatus Shapirobacteria bacterium CG_4_9_14_3_um_filter_39_13</name>
    <dbReference type="NCBI Taxonomy" id="1974479"/>
    <lineage>
        <taxon>Bacteria</taxon>
        <taxon>Candidatus Shapironibacteriota</taxon>
    </lineage>
</organism>
<evidence type="ECO:0000313" key="2">
    <source>
        <dbReference type="Proteomes" id="UP000230062"/>
    </source>
</evidence>
<name>A0A2M7XLN2_9BACT</name>
<evidence type="ECO:0000313" key="1">
    <source>
        <dbReference type="EMBL" id="PJA49655.1"/>
    </source>
</evidence>
<accession>A0A2M7XLN2</accession>
<reference evidence="2" key="1">
    <citation type="submission" date="2017-09" db="EMBL/GenBank/DDBJ databases">
        <title>Depth-based differentiation of microbial function through sediment-hosted aquifers and enrichment of novel symbionts in the deep terrestrial subsurface.</title>
        <authorList>
            <person name="Probst A.J."/>
            <person name="Ladd B."/>
            <person name="Jarett J.K."/>
            <person name="Geller-Mcgrath D.E."/>
            <person name="Sieber C.M.K."/>
            <person name="Emerson J.B."/>
            <person name="Anantharaman K."/>
            <person name="Thomas B.C."/>
            <person name="Malmstrom R."/>
            <person name="Stieglmeier M."/>
            <person name="Klingl A."/>
            <person name="Woyke T."/>
            <person name="Ryan C.M."/>
            <person name="Banfield J.F."/>
        </authorList>
    </citation>
    <scope>NUCLEOTIDE SEQUENCE [LARGE SCALE GENOMIC DNA]</scope>
</reference>
<gene>
    <name evidence="1" type="ORF">CO169_01470</name>
</gene>
<dbReference type="AlphaFoldDB" id="A0A2M7XLN2"/>
<protein>
    <submittedName>
        <fullName evidence="1">Uncharacterized protein</fullName>
    </submittedName>
</protein>
<feature type="non-terminal residue" evidence="1">
    <location>
        <position position="1"/>
    </location>
</feature>
<dbReference type="EMBL" id="PFWP01000041">
    <property type="protein sequence ID" value="PJA49655.1"/>
    <property type="molecule type" value="Genomic_DNA"/>
</dbReference>
<sequence>EKAKSGSVFVGTEGFFGSLPDGLQIYLEGIPNIRVIGVGWPVVEVSQSLINSLVDNDVYLLVNQSRLKLNPKEKGLILVEEYPKAIWPDGFQDKLLLFSLDKDYFQQ</sequence>
<proteinExistence type="predicted"/>